<evidence type="ECO:0000313" key="3">
    <source>
        <dbReference type="Proteomes" id="UP000515981"/>
    </source>
</evidence>
<dbReference type="GO" id="GO:0003677">
    <property type="term" value="F:DNA binding"/>
    <property type="evidence" value="ECO:0007669"/>
    <property type="project" value="InterPro"/>
</dbReference>
<reference evidence="2 3" key="1">
    <citation type="submission" date="2020-08" db="EMBL/GenBank/DDBJ databases">
        <authorList>
            <person name="Liu C."/>
            <person name="Sun Q."/>
        </authorList>
    </citation>
    <scope>NUCLEOTIDE SEQUENCE [LARGE SCALE GENOMIC DNA]</scope>
    <source>
        <strain evidence="2 3">NSJ-8</strain>
    </source>
</reference>
<protein>
    <submittedName>
        <fullName evidence="2">Helix-turn-helix transcriptional regulator</fullName>
    </submittedName>
</protein>
<dbReference type="KEGG" id="ssun:H9Q77_04945"/>
<feature type="domain" description="HTH cro/C1-type" evidence="1">
    <location>
        <begin position="14"/>
        <end position="68"/>
    </location>
</feature>
<dbReference type="SUPFAM" id="SSF47413">
    <property type="entry name" value="lambda repressor-like DNA-binding domains"/>
    <property type="match status" value="1"/>
</dbReference>
<dbReference type="Pfam" id="PF01381">
    <property type="entry name" value="HTH_3"/>
    <property type="match status" value="1"/>
</dbReference>
<dbReference type="RefSeq" id="WP_022153322.1">
    <property type="nucleotide sequence ID" value="NZ_CP060633.1"/>
</dbReference>
<dbReference type="Gene3D" id="1.10.260.40">
    <property type="entry name" value="lambda repressor-like DNA-binding domains"/>
    <property type="match status" value="1"/>
</dbReference>
<dbReference type="Proteomes" id="UP000515981">
    <property type="component" value="Chromosome"/>
</dbReference>
<dbReference type="PROSITE" id="PS50943">
    <property type="entry name" value="HTH_CROC1"/>
    <property type="match status" value="1"/>
</dbReference>
<accession>A0A7G9FY27</accession>
<keyword evidence="3" id="KW-1185">Reference proteome</keyword>
<dbReference type="InterPro" id="IPR001387">
    <property type="entry name" value="Cro/C1-type_HTH"/>
</dbReference>
<dbReference type="InterPro" id="IPR010982">
    <property type="entry name" value="Lambda_DNA-bd_dom_sf"/>
</dbReference>
<organism evidence="2 3">
    <name type="scientific">Simiaoa sunii</name>
    <dbReference type="NCBI Taxonomy" id="2763672"/>
    <lineage>
        <taxon>Bacteria</taxon>
        <taxon>Bacillati</taxon>
        <taxon>Bacillota</taxon>
        <taxon>Clostridia</taxon>
        <taxon>Lachnospirales</taxon>
        <taxon>Lachnospiraceae</taxon>
        <taxon>Simiaoa</taxon>
    </lineage>
</organism>
<dbReference type="AlphaFoldDB" id="A0A7G9FY27"/>
<dbReference type="EMBL" id="CP060633">
    <property type="protein sequence ID" value="QNM03459.1"/>
    <property type="molecule type" value="Genomic_DNA"/>
</dbReference>
<name>A0A7G9FY27_9FIRM</name>
<evidence type="ECO:0000313" key="2">
    <source>
        <dbReference type="EMBL" id="QNM03459.1"/>
    </source>
</evidence>
<sequence>MKKTYDRLAAGERIRLKRNLLGFTQDEMAEKIDRAAKYYADIERGSCGMSVETLMALSEALDMSLDYIIYGKENNENGYPGQTAEVSAILTMLNNSEQRERDYALRLLKLFLAYQK</sequence>
<dbReference type="CDD" id="cd00093">
    <property type="entry name" value="HTH_XRE"/>
    <property type="match status" value="1"/>
</dbReference>
<proteinExistence type="predicted"/>
<gene>
    <name evidence="2" type="ORF">H9Q77_04945</name>
</gene>
<dbReference type="SMART" id="SM00530">
    <property type="entry name" value="HTH_XRE"/>
    <property type="match status" value="1"/>
</dbReference>
<evidence type="ECO:0000259" key="1">
    <source>
        <dbReference type="PROSITE" id="PS50943"/>
    </source>
</evidence>